<feature type="chain" id="PRO_5038730699" description="Phosphate-binding protein" evidence="5">
    <location>
        <begin position="27"/>
        <end position="372"/>
    </location>
</feature>
<dbReference type="PANTHER" id="PTHR42996">
    <property type="entry name" value="PHOSPHATE-BINDING PROTEIN PSTS"/>
    <property type="match status" value="1"/>
</dbReference>
<evidence type="ECO:0000256" key="3">
    <source>
        <dbReference type="ARBA" id="ARBA00022592"/>
    </source>
</evidence>
<dbReference type="EMBL" id="SHLA01000001">
    <property type="protein sequence ID" value="RZU63349.1"/>
    <property type="molecule type" value="Genomic_DNA"/>
</dbReference>
<comment type="caution">
    <text evidence="7">The sequence shown here is derived from an EMBL/GenBank/DDBJ whole genome shotgun (WGS) entry which is preliminary data.</text>
</comment>
<feature type="signal peptide" evidence="5">
    <location>
        <begin position="1"/>
        <end position="26"/>
    </location>
</feature>
<proteinExistence type="inferred from homology"/>
<evidence type="ECO:0000313" key="8">
    <source>
        <dbReference type="Proteomes" id="UP000292685"/>
    </source>
</evidence>
<sequence length="372" mass="38025">MHVKKLSFAKSAVVLSVAALALSACGGSNNPTADGGESAAAGGGELSGTISGGGASSQEAAMTAWVDGFRGVQAGATVQYNPVGSGSGREGFLAGQYVFAGSDAAMDAEELESSQDQCGPNGAFHIPGYISPVAVAFNLEGVDTLNLDAETIAAIFTGEITTWDDEAIASQNDGVELPDTPITVVHRADSSGTTENFTDYLAAAAPENWTYDVVEDWPEEIVAENAQGTQGVVGQVTATDGAITYSDASAVGDLGTVAVKVGDEYVPYSAEAASKAVENANPVEGAAENDMAVELDRDTDEAGTYPIVLVSYHIYCNDYADQETADLVKAFAEYVVSEDGQSTAEGSAGNAPISESLRERALESISGIGVQG</sequence>
<name>A0A4Q8AI05_9MICC</name>
<dbReference type="GO" id="GO:0042301">
    <property type="term" value="F:phosphate ion binding"/>
    <property type="evidence" value="ECO:0007669"/>
    <property type="project" value="InterPro"/>
</dbReference>
<dbReference type="GO" id="GO:0035435">
    <property type="term" value="P:phosphate ion transmembrane transport"/>
    <property type="evidence" value="ECO:0007669"/>
    <property type="project" value="InterPro"/>
</dbReference>
<dbReference type="AlphaFoldDB" id="A0A4Q8AI05"/>
<dbReference type="OrthoDB" id="9801510at2"/>
<dbReference type="SUPFAM" id="SSF53850">
    <property type="entry name" value="Periplasmic binding protein-like II"/>
    <property type="match status" value="1"/>
</dbReference>
<protein>
    <recommendedName>
        <fullName evidence="4">Phosphate-binding protein</fullName>
    </recommendedName>
</protein>
<dbReference type="Pfam" id="PF12849">
    <property type="entry name" value="PBP_like_2"/>
    <property type="match status" value="1"/>
</dbReference>
<evidence type="ECO:0000256" key="5">
    <source>
        <dbReference type="SAM" id="SignalP"/>
    </source>
</evidence>
<dbReference type="GO" id="GO:0043190">
    <property type="term" value="C:ATP-binding cassette (ABC) transporter complex"/>
    <property type="evidence" value="ECO:0007669"/>
    <property type="project" value="InterPro"/>
</dbReference>
<keyword evidence="5" id="KW-0732">Signal</keyword>
<comment type="similarity">
    <text evidence="1 4">Belongs to the PstS family.</text>
</comment>
<dbReference type="CDD" id="cd13565">
    <property type="entry name" value="PBP2_PstS"/>
    <property type="match status" value="1"/>
</dbReference>
<dbReference type="PIRSF" id="PIRSF002756">
    <property type="entry name" value="PstS"/>
    <property type="match status" value="1"/>
</dbReference>
<evidence type="ECO:0000256" key="1">
    <source>
        <dbReference type="ARBA" id="ARBA00008725"/>
    </source>
</evidence>
<dbReference type="NCBIfam" id="TIGR00975">
    <property type="entry name" value="3a0107s03"/>
    <property type="match status" value="1"/>
</dbReference>
<keyword evidence="8" id="KW-1185">Reference proteome</keyword>
<organism evidence="7 8">
    <name type="scientific">Zhihengliuella halotolerans</name>
    <dbReference type="NCBI Taxonomy" id="370736"/>
    <lineage>
        <taxon>Bacteria</taxon>
        <taxon>Bacillati</taxon>
        <taxon>Actinomycetota</taxon>
        <taxon>Actinomycetes</taxon>
        <taxon>Micrococcales</taxon>
        <taxon>Micrococcaceae</taxon>
        <taxon>Zhihengliuella</taxon>
    </lineage>
</organism>
<reference evidence="7 8" key="1">
    <citation type="submission" date="2019-02" db="EMBL/GenBank/DDBJ databases">
        <title>Sequencing the genomes of 1000 actinobacteria strains.</title>
        <authorList>
            <person name="Klenk H.-P."/>
        </authorList>
    </citation>
    <scope>NUCLEOTIDE SEQUENCE [LARGE SCALE GENOMIC DNA]</scope>
    <source>
        <strain evidence="7 8">DSM 17364</strain>
    </source>
</reference>
<keyword evidence="2 4" id="KW-0813">Transport</keyword>
<dbReference type="PROSITE" id="PS51257">
    <property type="entry name" value="PROKAR_LIPOPROTEIN"/>
    <property type="match status" value="1"/>
</dbReference>
<dbReference type="InterPro" id="IPR005673">
    <property type="entry name" value="ABC_phos-bd_PstS"/>
</dbReference>
<gene>
    <name evidence="7" type="ORF">EV380_2965</name>
</gene>
<keyword evidence="3 4" id="KW-0592">Phosphate transport</keyword>
<accession>A0A4Q8AI05</accession>
<feature type="domain" description="PBP" evidence="6">
    <location>
        <begin position="40"/>
        <end position="338"/>
    </location>
</feature>
<dbReference type="Proteomes" id="UP000292685">
    <property type="component" value="Unassembled WGS sequence"/>
</dbReference>
<evidence type="ECO:0000256" key="2">
    <source>
        <dbReference type="ARBA" id="ARBA00022448"/>
    </source>
</evidence>
<dbReference type="InterPro" id="IPR024370">
    <property type="entry name" value="PBP_domain"/>
</dbReference>
<dbReference type="Gene3D" id="3.40.190.10">
    <property type="entry name" value="Periplasmic binding protein-like II"/>
    <property type="match status" value="2"/>
</dbReference>
<dbReference type="InterPro" id="IPR050962">
    <property type="entry name" value="Phosphate-bind_PstS"/>
</dbReference>
<evidence type="ECO:0000259" key="6">
    <source>
        <dbReference type="Pfam" id="PF12849"/>
    </source>
</evidence>
<evidence type="ECO:0000256" key="4">
    <source>
        <dbReference type="PIRNR" id="PIRNR002756"/>
    </source>
</evidence>
<dbReference type="PANTHER" id="PTHR42996:SF1">
    <property type="entry name" value="PHOSPHATE-BINDING PROTEIN PSTS"/>
    <property type="match status" value="1"/>
</dbReference>
<evidence type="ECO:0000313" key="7">
    <source>
        <dbReference type="EMBL" id="RZU63349.1"/>
    </source>
</evidence>